<feature type="transmembrane region" description="Helical" evidence="1">
    <location>
        <begin position="35"/>
        <end position="53"/>
    </location>
</feature>
<proteinExistence type="predicted"/>
<protein>
    <submittedName>
        <fullName evidence="3">Uncharacterized protein</fullName>
    </submittedName>
</protein>
<evidence type="ECO:0000256" key="1">
    <source>
        <dbReference type="SAM" id="Phobius"/>
    </source>
</evidence>
<organism evidence="3">
    <name type="scientific">Ignisphaera aggregans</name>
    <dbReference type="NCBI Taxonomy" id="334771"/>
    <lineage>
        <taxon>Archaea</taxon>
        <taxon>Thermoproteota</taxon>
        <taxon>Thermoprotei</taxon>
        <taxon>Desulfurococcales</taxon>
        <taxon>Desulfurococcaceae</taxon>
        <taxon>Ignisphaera</taxon>
    </lineage>
</organism>
<name>A0A7J3MXA0_9CREN</name>
<keyword evidence="1" id="KW-0812">Transmembrane</keyword>
<keyword evidence="1" id="KW-1133">Transmembrane helix</keyword>
<reference evidence="3" key="1">
    <citation type="journal article" date="2020" name="mSystems">
        <title>Genome- and Community-Level Interaction Insights into Carbon Utilization and Element Cycling Functions of Hydrothermarchaeota in Hydrothermal Sediment.</title>
        <authorList>
            <person name="Zhou Z."/>
            <person name="Liu Y."/>
            <person name="Xu W."/>
            <person name="Pan J."/>
            <person name="Luo Z.H."/>
            <person name="Li M."/>
        </authorList>
    </citation>
    <scope>NUCLEOTIDE SEQUENCE [LARGE SCALE GENOMIC DNA]</scope>
    <source>
        <strain evidence="2">SpSt-629</strain>
        <strain evidence="3">SpSt-688</strain>
    </source>
</reference>
<feature type="transmembrane region" description="Helical" evidence="1">
    <location>
        <begin position="7"/>
        <end position="29"/>
    </location>
</feature>
<dbReference type="EMBL" id="DTAU01000031">
    <property type="protein sequence ID" value="HFQ78339.1"/>
    <property type="molecule type" value="Genomic_DNA"/>
</dbReference>
<keyword evidence="1" id="KW-0472">Membrane</keyword>
<dbReference type="AlphaFoldDB" id="A0A7J3MXA0"/>
<evidence type="ECO:0000313" key="3">
    <source>
        <dbReference type="EMBL" id="HGT98187.1"/>
    </source>
</evidence>
<evidence type="ECO:0000313" key="2">
    <source>
        <dbReference type="EMBL" id="HFQ78339.1"/>
    </source>
</evidence>
<accession>A0A7J3MXA0</accession>
<dbReference type="EMBL" id="DTDH01000056">
    <property type="protein sequence ID" value="HGT98187.1"/>
    <property type="molecule type" value="Genomic_DNA"/>
</dbReference>
<comment type="caution">
    <text evidence="3">The sequence shown here is derived from an EMBL/GenBank/DDBJ whole genome shotgun (WGS) entry which is preliminary data.</text>
</comment>
<gene>
    <name evidence="2" type="ORF">ENT99_01370</name>
    <name evidence="3" type="ORF">ENU64_01990</name>
</gene>
<sequence length="64" mass="7265">MSLRQDLHTLVLMISSIAFMGISVTFVYIEKYLQALLAFVIGIILLSSSLAILREKMRYQDGNK</sequence>